<accession>A0A3G9K0B6</accession>
<dbReference type="SMART" id="SM00642">
    <property type="entry name" value="Aamy"/>
    <property type="match status" value="1"/>
</dbReference>
<dbReference type="OrthoDB" id="9811841at2"/>
<dbReference type="CDD" id="cd11338">
    <property type="entry name" value="AmyAc_CMD"/>
    <property type="match status" value="1"/>
</dbReference>
<dbReference type="Gene3D" id="3.90.400.10">
    <property type="entry name" value="Oligo-1,6-glucosidase, Domain 2"/>
    <property type="match status" value="1"/>
</dbReference>
<dbReference type="Pfam" id="PF02446">
    <property type="entry name" value="Glyco_hydro_77"/>
    <property type="match status" value="2"/>
</dbReference>
<keyword evidence="7" id="KW-0119">Carbohydrate metabolism</keyword>
<dbReference type="InterPro" id="IPR004185">
    <property type="entry name" value="Glyco_hydro_13_lg-like_dom"/>
</dbReference>
<keyword evidence="6" id="KW-0808">Transferase</keyword>
<dbReference type="Pfam" id="PF00128">
    <property type="entry name" value="Alpha-amylase"/>
    <property type="match status" value="1"/>
</dbReference>
<dbReference type="PANTHER" id="PTHR32438">
    <property type="entry name" value="4-ALPHA-GLUCANOTRANSFERASE DPE1, CHLOROPLASTIC/AMYLOPLASTIC"/>
    <property type="match status" value="1"/>
</dbReference>
<evidence type="ECO:0000256" key="3">
    <source>
        <dbReference type="ARBA" id="ARBA00012560"/>
    </source>
</evidence>
<dbReference type="GO" id="GO:0005975">
    <property type="term" value="P:carbohydrate metabolic process"/>
    <property type="evidence" value="ECO:0007669"/>
    <property type="project" value="InterPro"/>
</dbReference>
<evidence type="ECO:0000313" key="11">
    <source>
        <dbReference type="EMBL" id="BBH49566.1"/>
    </source>
</evidence>
<evidence type="ECO:0000256" key="2">
    <source>
        <dbReference type="ARBA" id="ARBA00005684"/>
    </source>
</evidence>
<dbReference type="RefSeq" id="WP_126420759.1">
    <property type="nucleotide sequence ID" value="NZ_AP019367.1"/>
</dbReference>
<dbReference type="Gene3D" id="3.20.20.80">
    <property type="entry name" value="Glycosidases"/>
    <property type="match status" value="3"/>
</dbReference>
<evidence type="ECO:0000313" key="12">
    <source>
        <dbReference type="Proteomes" id="UP000273154"/>
    </source>
</evidence>
<dbReference type="InterPro" id="IPR006047">
    <property type="entry name" value="GH13_cat_dom"/>
</dbReference>
<dbReference type="PANTHER" id="PTHR32438:SF5">
    <property type="entry name" value="4-ALPHA-GLUCANOTRANSFERASE DPE1, CHLOROPLASTIC_AMYLOPLASTIC"/>
    <property type="match status" value="1"/>
</dbReference>
<evidence type="ECO:0000256" key="8">
    <source>
        <dbReference type="ARBA" id="ARBA00031423"/>
    </source>
</evidence>
<evidence type="ECO:0000256" key="9">
    <source>
        <dbReference type="ARBA" id="ARBA00031501"/>
    </source>
</evidence>
<comment type="similarity">
    <text evidence="2">Belongs to the disproportionating enzyme family.</text>
</comment>
<dbReference type="InterPro" id="IPR013783">
    <property type="entry name" value="Ig-like_fold"/>
</dbReference>
<name>A0A3G9K0B6_9ACTN</name>
<dbReference type="GO" id="GO:0004134">
    <property type="term" value="F:4-alpha-glucanotransferase activity"/>
    <property type="evidence" value="ECO:0007669"/>
    <property type="project" value="UniProtKB-EC"/>
</dbReference>
<evidence type="ECO:0000256" key="5">
    <source>
        <dbReference type="ARBA" id="ARBA00022676"/>
    </source>
</evidence>
<evidence type="ECO:0000259" key="10">
    <source>
        <dbReference type="SMART" id="SM00642"/>
    </source>
</evidence>
<dbReference type="SUPFAM" id="SSF51445">
    <property type="entry name" value="(Trans)glycosidases"/>
    <property type="match status" value="2"/>
</dbReference>
<evidence type="ECO:0000256" key="4">
    <source>
        <dbReference type="ARBA" id="ARBA00020295"/>
    </source>
</evidence>
<dbReference type="GO" id="GO:0004553">
    <property type="term" value="F:hydrolase activity, hydrolyzing O-glycosyl compounds"/>
    <property type="evidence" value="ECO:0007669"/>
    <property type="project" value="InterPro"/>
</dbReference>
<reference evidence="12" key="1">
    <citation type="submission" date="2018-11" db="EMBL/GenBank/DDBJ databases">
        <title>Comparative genomics of Parolsenella catena and Libanicoccus massiliensis: Reclassification of Libanicoccus massiliensis as Parolsenella massiliensis comb. nov.</title>
        <authorList>
            <person name="Sakamoto M."/>
            <person name="Ikeyama N."/>
            <person name="Murakami T."/>
            <person name="Mori H."/>
            <person name="Yuki M."/>
            <person name="Ohkuma M."/>
        </authorList>
    </citation>
    <scope>NUCLEOTIDE SEQUENCE [LARGE SCALE GENOMIC DNA]</scope>
    <source>
        <strain evidence="12">JCM 31932</strain>
    </source>
</reference>
<dbReference type="AlphaFoldDB" id="A0A3G9K0B6"/>
<dbReference type="EMBL" id="AP019367">
    <property type="protein sequence ID" value="BBH49566.1"/>
    <property type="molecule type" value="Genomic_DNA"/>
</dbReference>
<keyword evidence="12" id="KW-1185">Reference proteome</keyword>
<dbReference type="InterPro" id="IPR045857">
    <property type="entry name" value="O16G_dom_2"/>
</dbReference>
<keyword evidence="5" id="KW-0328">Glycosyltransferase</keyword>
<comment type="catalytic activity">
    <reaction evidence="1">
        <text>Transfers a segment of a (1-&gt;4)-alpha-D-glucan to a new position in an acceptor, which may be glucose or a (1-&gt;4)-alpha-D-glucan.</text>
        <dbReference type="EC" id="2.4.1.25"/>
    </reaction>
</comment>
<dbReference type="Proteomes" id="UP000273154">
    <property type="component" value="Chromosome"/>
</dbReference>
<evidence type="ECO:0000256" key="7">
    <source>
        <dbReference type="ARBA" id="ARBA00023277"/>
    </source>
</evidence>
<dbReference type="GeneID" id="88848296"/>
<dbReference type="EC" id="2.4.1.25" evidence="3"/>
<organism evidence="11 12">
    <name type="scientific">Parolsenella catena</name>
    <dbReference type="NCBI Taxonomy" id="2003188"/>
    <lineage>
        <taxon>Bacteria</taxon>
        <taxon>Bacillati</taxon>
        <taxon>Actinomycetota</taxon>
        <taxon>Coriobacteriia</taxon>
        <taxon>Coriobacteriales</taxon>
        <taxon>Atopobiaceae</taxon>
        <taxon>Parolsenella</taxon>
    </lineage>
</organism>
<gene>
    <name evidence="11" type="ORF">Pcatena_01530</name>
</gene>
<evidence type="ECO:0000256" key="6">
    <source>
        <dbReference type="ARBA" id="ARBA00022679"/>
    </source>
</evidence>
<proteinExistence type="inferred from homology"/>
<dbReference type="CDD" id="cd02857">
    <property type="entry name" value="E_set_CDase_PDE_N"/>
    <property type="match status" value="1"/>
</dbReference>
<dbReference type="InterPro" id="IPR003385">
    <property type="entry name" value="Glyco_hydro_77"/>
</dbReference>
<dbReference type="KEGG" id="pcat:Pcatena_01530"/>
<sequence>MWAYHDSRDPLYRNPFGAAPVGGTVVLRLDVGGDAGASATLRTWIDGVGEGFAPMEPERLGDRTRFSCSYECGRAAILWYSFLIERSDGRVVHYGAREGRTGGEGALSEWQPASFQLTIYEPREVKPTWFTSGIVYQVFPDRYRRGADWRELAEAAGGLHCNDSEDGLPGTRRRVVERWDTEPAYERDAAGRVTTWDFYGGTLFGIRDDLARLSDMGITTLYLNPIFEARSSHRYDTADFLSVDAMLGDERGFRMLCDEASKLGISIVLDGVFNHVGADSRYFNRYGTYGQPGAWQAHEQGSDSPYADWFGWHEDGTYECWWGVDDLPAVNEENPGYRKLITGEDGVVRHWLAAGARGWRLDAADELPDEFIEQIRAAATAERPDALVLGEVWEDASNKVSYGKLRRYLLGRELDSAMNYPFRDAALGFLLGHVSAGAAAESLVSISENYPPEAQAAALNLLSSHDRPRLMSVLGGALDHPDWQPWPDGVPGRLTDGERGLAKGRFWLAVLMQMTYLGVPSVYYGDELGMEGLSDPYNRGPFPWASGDGGQHGEAVGHVVAGDADCQTMYRNVIQLRQSLPVLTSGSAHAFAPCDDVLGWWRLPAEGSGASACVLVNRSLSEWRDVSIEDRGMRASELIGAAELRRGGGRVSLALAPLGSAVVLFDDGEGLARPLEGGSGVVCHITSVPNGGRPGTLGAPARAFVDWLERTHQRYWQILPVNPTDGFGSPYAGTSVFAGNERLLELGPDELRARMEAFEPDAVYEEFMQANAEWLDSYACFAAISELTGTDEWQTWPAEWRRWTPELLRDPRLADGIRFHRFAQWEFEWEWMDLRAYANARGIRIIGDIPMYVAASSADVWAAPEQFCVDADGRPTLQAGTPPDAFAKDGQLWGNPCYRWDAMRADGYAWWMRRLARTFALYDVTRLDHFLGFQNYYGVPSGCTALEGSWHAGPGISLFRRAHELLGQLPIIAEDLGSVTPATRSLLAQVGCCGMDVMQFADNDVREGWAPRQDKVAYTSTHDNQTLVGWCGQRFGLEPDAARELAGRLMRTAFGSGAGVVMCTLQDAALLGDEARMNVPGVAEGNWTWQASEADLAAGEELLGELARSTNREVR</sequence>
<protein>
    <recommendedName>
        <fullName evidence="4">4-alpha-glucanotransferase</fullName>
        <ecNumber evidence="3">2.4.1.25</ecNumber>
    </recommendedName>
    <alternativeName>
        <fullName evidence="8">Amylomaltase</fullName>
    </alternativeName>
    <alternativeName>
        <fullName evidence="9">Disproportionating enzyme</fullName>
    </alternativeName>
</protein>
<feature type="domain" description="Glycosyl hydrolase family 13 catalytic" evidence="10">
    <location>
        <begin position="137"/>
        <end position="577"/>
    </location>
</feature>
<dbReference type="Gene3D" id="2.60.40.10">
    <property type="entry name" value="Immunoglobulins"/>
    <property type="match status" value="1"/>
</dbReference>
<dbReference type="InterPro" id="IPR017853">
    <property type="entry name" value="GH"/>
</dbReference>
<evidence type="ECO:0000256" key="1">
    <source>
        <dbReference type="ARBA" id="ARBA00000439"/>
    </source>
</evidence>